<evidence type="ECO:0000256" key="2">
    <source>
        <dbReference type="ARBA" id="ARBA00006145"/>
    </source>
</evidence>
<keyword evidence="6" id="KW-0027">Amidation</keyword>
<keyword evidence="8" id="KW-0527">Neuropeptide</keyword>
<dbReference type="Pfam" id="PF06377">
    <property type="entry name" value="Adipokin_hormo"/>
    <property type="match status" value="1"/>
</dbReference>
<keyword evidence="11" id="KW-1185">Reference proteome</keyword>
<evidence type="ECO:0000256" key="3">
    <source>
        <dbReference type="ARBA" id="ARBA00022525"/>
    </source>
</evidence>
<reference evidence="10" key="2">
    <citation type="submission" date="2020-05" db="UniProtKB">
        <authorList>
            <consortium name="EnsemblMetazoa"/>
        </authorList>
    </citation>
    <scope>IDENTIFICATION</scope>
    <source>
        <strain evidence="10">IAEA</strain>
    </source>
</reference>
<dbReference type="InterPro" id="IPR002047">
    <property type="entry name" value="Adipokinetic_hormone_CS"/>
</dbReference>
<keyword evidence="5 9" id="KW-0732">Signal</keyword>
<reference evidence="11" key="1">
    <citation type="submission" date="2014-03" db="EMBL/GenBank/DDBJ databases">
        <authorList>
            <person name="Aksoy S."/>
            <person name="Warren W."/>
            <person name="Wilson R.K."/>
        </authorList>
    </citation>
    <scope>NUCLEOTIDE SEQUENCE [LARGE SCALE GENOMIC DNA]</scope>
    <source>
        <strain evidence="11">IAEA</strain>
    </source>
</reference>
<comment type="subcellular location">
    <subcellularLocation>
        <location evidence="1">Secreted</location>
    </subcellularLocation>
</comment>
<protein>
    <submittedName>
        <fullName evidence="10">Uncharacterized protein</fullName>
    </submittedName>
</protein>
<dbReference type="InterPro" id="IPR010475">
    <property type="entry name" value="AKH/RPCH_hormone"/>
</dbReference>
<evidence type="ECO:0000256" key="4">
    <source>
        <dbReference type="ARBA" id="ARBA00022702"/>
    </source>
</evidence>
<dbReference type="PROSITE" id="PS00256">
    <property type="entry name" value="AKH"/>
    <property type="match status" value="1"/>
</dbReference>
<sequence>MTTTRVLVQFVFFAFILICVECQLTFSPDWGKRSVAAISGSSKTFFDIQSNNCKTSHEMLIEVFKYIENKAQLYLDCWNKE</sequence>
<dbReference type="GO" id="GO:0005576">
    <property type="term" value="C:extracellular region"/>
    <property type="evidence" value="ECO:0007669"/>
    <property type="project" value="UniProtKB-SubCell"/>
</dbReference>
<feature type="signal peptide" evidence="9">
    <location>
        <begin position="1"/>
        <end position="22"/>
    </location>
</feature>
<dbReference type="VEuPathDB" id="VectorBase:GBRI027509"/>
<dbReference type="EnsemblMetazoa" id="GBRI027509-RA">
    <property type="protein sequence ID" value="GBRI027509-PA"/>
    <property type="gene ID" value="GBRI027509"/>
</dbReference>
<keyword evidence="4" id="KW-0372">Hormone</keyword>
<keyword evidence="3" id="KW-0964">Secreted</keyword>
<dbReference type="AlphaFoldDB" id="A0A1A9WPU8"/>
<feature type="chain" id="PRO_5008400536" evidence="9">
    <location>
        <begin position="23"/>
        <end position="81"/>
    </location>
</feature>
<accession>A0A1A9WPU8</accession>
<evidence type="ECO:0000256" key="1">
    <source>
        <dbReference type="ARBA" id="ARBA00004613"/>
    </source>
</evidence>
<name>A0A1A9WPU8_9MUSC</name>
<dbReference type="Proteomes" id="UP000091820">
    <property type="component" value="Unassembled WGS sequence"/>
</dbReference>
<dbReference type="STRING" id="37001.A0A1A9WPU8"/>
<evidence type="ECO:0000256" key="8">
    <source>
        <dbReference type="ARBA" id="ARBA00023320"/>
    </source>
</evidence>
<comment type="similarity">
    <text evidence="2">Belongs to the AKH/HRTH/RPCH family.</text>
</comment>
<dbReference type="GO" id="GO:0007218">
    <property type="term" value="P:neuropeptide signaling pathway"/>
    <property type="evidence" value="ECO:0007669"/>
    <property type="project" value="UniProtKB-KW"/>
</dbReference>
<dbReference type="GO" id="GO:0005179">
    <property type="term" value="F:hormone activity"/>
    <property type="evidence" value="ECO:0007669"/>
    <property type="project" value="UniProtKB-KW"/>
</dbReference>
<evidence type="ECO:0000313" key="11">
    <source>
        <dbReference type="Proteomes" id="UP000091820"/>
    </source>
</evidence>
<organism evidence="10 11">
    <name type="scientific">Glossina brevipalpis</name>
    <dbReference type="NCBI Taxonomy" id="37001"/>
    <lineage>
        <taxon>Eukaryota</taxon>
        <taxon>Metazoa</taxon>
        <taxon>Ecdysozoa</taxon>
        <taxon>Arthropoda</taxon>
        <taxon>Hexapoda</taxon>
        <taxon>Insecta</taxon>
        <taxon>Pterygota</taxon>
        <taxon>Neoptera</taxon>
        <taxon>Endopterygota</taxon>
        <taxon>Diptera</taxon>
        <taxon>Brachycera</taxon>
        <taxon>Muscomorpha</taxon>
        <taxon>Hippoboscoidea</taxon>
        <taxon>Glossinidae</taxon>
        <taxon>Glossina</taxon>
    </lineage>
</organism>
<evidence type="ECO:0000256" key="9">
    <source>
        <dbReference type="SAM" id="SignalP"/>
    </source>
</evidence>
<evidence type="ECO:0000313" key="10">
    <source>
        <dbReference type="EnsemblMetazoa" id="GBRI027509-PA"/>
    </source>
</evidence>
<evidence type="ECO:0000256" key="7">
    <source>
        <dbReference type="ARBA" id="ARBA00023283"/>
    </source>
</evidence>
<evidence type="ECO:0000256" key="5">
    <source>
        <dbReference type="ARBA" id="ARBA00022729"/>
    </source>
</evidence>
<keyword evidence="7" id="KW-0873">Pyrrolidone carboxylic acid</keyword>
<evidence type="ECO:0000256" key="6">
    <source>
        <dbReference type="ARBA" id="ARBA00022815"/>
    </source>
</evidence>
<proteinExistence type="inferred from homology"/>